<dbReference type="OrthoDB" id="72491at2"/>
<dbReference type="RefSeq" id="WP_109825969.1">
    <property type="nucleotide sequence ID" value="NZ_CP029494.1"/>
</dbReference>
<keyword evidence="2" id="KW-1185">Reference proteome</keyword>
<evidence type="ECO:0000313" key="2">
    <source>
        <dbReference type="Proteomes" id="UP000245368"/>
    </source>
</evidence>
<accession>A0A2Z3JCK7</accession>
<reference evidence="1 2" key="1">
    <citation type="submission" date="2018-05" db="EMBL/GenBank/DDBJ databases">
        <title>Complete Genome Sequence of Deinococcus sp. strain 17bor-2.</title>
        <authorList>
            <person name="Srinivasan S."/>
        </authorList>
    </citation>
    <scope>NUCLEOTIDE SEQUENCE [LARGE SCALE GENOMIC DNA]</scope>
    <source>
        <strain evidence="1 2">17bor-2</strain>
    </source>
</reference>
<protein>
    <submittedName>
        <fullName evidence="1">Uncharacterized protein</fullName>
    </submittedName>
</protein>
<sequence length="119" mass="13154">MEVLLSPEAFDAWLATLYERDDRLDVREAGGQYLKSEDVDAYVLSGHAEALISEDIDGDVWGTLADIDEEAGSEEAAWAKIRAFYLDRGNVVVKIGGGEEWILSEALARRLQLPGLEAR</sequence>
<dbReference type="KEGG" id="dez:DKM44_05095"/>
<dbReference type="EMBL" id="CP029494">
    <property type="protein sequence ID" value="AWN22685.1"/>
    <property type="molecule type" value="Genomic_DNA"/>
</dbReference>
<name>A0A2Z3JCK7_9DEIO</name>
<organism evidence="1 2">
    <name type="scientific">Deinococcus irradiatisoli</name>
    <dbReference type="NCBI Taxonomy" id="2202254"/>
    <lineage>
        <taxon>Bacteria</taxon>
        <taxon>Thermotogati</taxon>
        <taxon>Deinococcota</taxon>
        <taxon>Deinococci</taxon>
        <taxon>Deinococcales</taxon>
        <taxon>Deinococcaceae</taxon>
        <taxon>Deinococcus</taxon>
    </lineage>
</organism>
<dbReference type="Proteomes" id="UP000245368">
    <property type="component" value="Chromosome"/>
</dbReference>
<gene>
    <name evidence="1" type="ORF">DKM44_05095</name>
</gene>
<evidence type="ECO:0000313" key="1">
    <source>
        <dbReference type="EMBL" id="AWN22685.1"/>
    </source>
</evidence>
<dbReference type="AlphaFoldDB" id="A0A2Z3JCK7"/>
<proteinExistence type="predicted"/>